<evidence type="ECO:0000313" key="1">
    <source>
        <dbReference type="EMBL" id="MBZ5737520.1"/>
    </source>
</evidence>
<keyword evidence="2" id="KW-1185">Reference proteome</keyword>
<evidence type="ECO:0000313" key="2">
    <source>
        <dbReference type="Proteomes" id="UP000780875"/>
    </source>
</evidence>
<proteinExistence type="predicted"/>
<name>A0ABS7U9G9_9ACTN</name>
<gene>
    <name evidence="1" type="ORF">K8U61_05045</name>
</gene>
<organism evidence="1 2">
    <name type="scientific">Nocardioides mangrovi</name>
    <dbReference type="NCBI Taxonomy" id="2874580"/>
    <lineage>
        <taxon>Bacteria</taxon>
        <taxon>Bacillati</taxon>
        <taxon>Actinomycetota</taxon>
        <taxon>Actinomycetes</taxon>
        <taxon>Propionibacteriales</taxon>
        <taxon>Nocardioidaceae</taxon>
        <taxon>Nocardioides</taxon>
    </lineage>
</organism>
<comment type="caution">
    <text evidence="1">The sequence shown here is derived from an EMBL/GenBank/DDBJ whole genome shotgun (WGS) entry which is preliminary data.</text>
</comment>
<protein>
    <submittedName>
        <fullName evidence="1">Uncharacterized protein</fullName>
    </submittedName>
</protein>
<dbReference type="RefSeq" id="WP_224121869.1">
    <property type="nucleotide sequence ID" value="NZ_JAIQZJ010000001.1"/>
</dbReference>
<dbReference type="Proteomes" id="UP000780875">
    <property type="component" value="Unassembled WGS sequence"/>
</dbReference>
<sequence length="455" mass="48958">MSDAPHSSALAPDGGRRQFVVFQVPLLDLRPVLADPGLNRLARPTWPDPTPGVEFLRSIGGVQVRRSGPIAGWDGEPAYCDARRLVRFVDDPGTCRAPFSVVYRRLYGFRYGYRLDIGLACADSGSHRVEWLVDDVLQLRVAVGGRSEHSRALRDVGRPLALAVARSTGSAPVAVAHNPVTDCGPAVLIESTVANSDAAALSARVHGYMVPSYRMVGTRGQLKMVRRFRGTLWRMHTELEFLRGVGRTHSKGKLQLDLQALADLVASLSTNLASVRDGKVARPPLVALASGFGRLNLRELEQLADLVSEESKGLATRLRVVVERAREAEAVVQAARGGIRVERFYAKEVVMANKTVKIKASGNAVVAVDSVIAGSFNRIEGRDADLKEALADLLATVEKLNNPDATEFAEAMVQAAADEKKAVFRTSWDALKSIAPVVGTMANVAAAVARFLGGA</sequence>
<dbReference type="EMBL" id="JAIQZJ010000001">
    <property type="protein sequence ID" value="MBZ5737520.1"/>
    <property type="molecule type" value="Genomic_DNA"/>
</dbReference>
<reference evidence="1 2" key="1">
    <citation type="submission" date="2021-09" db="EMBL/GenBank/DDBJ databases">
        <title>Whole genome sequence of Nocardioides sp. GBK3QG-3.</title>
        <authorList>
            <person name="Tuo L."/>
        </authorList>
    </citation>
    <scope>NUCLEOTIDE SEQUENCE [LARGE SCALE GENOMIC DNA]</scope>
    <source>
        <strain evidence="1 2">GBK3QG-3</strain>
    </source>
</reference>
<accession>A0ABS7U9G9</accession>